<dbReference type="EMBL" id="CP108313">
    <property type="protein sequence ID" value="WTW69177.1"/>
    <property type="molecule type" value="Genomic_DNA"/>
</dbReference>
<sequence>MKPLLWTVLLVAIVANVSLNFMDGREGLHITLSVVSGVVVLASGVGLWMLRTSRAY</sequence>
<accession>A0AAU2VPX8</accession>
<keyword evidence="1" id="KW-0472">Membrane</keyword>
<keyword evidence="1" id="KW-0812">Transmembrane</keyword>
<reference evidence="2" key="1">
    <citation type="submission" date="2022-10" db="EMBL/GenBank/DDBJ databases">
        <title>The complete genomes of actinobacterial strains from the NBC collection.</title>
        <authorList>
            <person name="Joergensen T.S."/>
            <person name="Alvarez Arevalo M."/>
            <person name="Sterndorff E.B."/>
            <person name="Faurdal D."/>
            <person name="Vuksanovic O."/>
            <person name="Mourched A.-S."/>
            <person name="Charusanti P."/>
            <person name="Shaw S."/>
            <person name="Blin K."/>
            <person name="Weber T."/>
        </authorList>
    </citation>
    <scope>NUCLEOTIDE SEQUENCE</scope>
    <source>
        <strain evidence="2">NBC_00008</strain>
    </source>
</reference>
<name>A0AAU2VPX8_9ACTN</name>
<evidence type="ECO:0000256" key="1">
    <source>
        <dbReference type="SAM" id="Phobius"/>
    </source>
</evidence>
<evidence type="ECO:0000313" key="2">
    <source>
        <dbReference type="EMBL" id="WTW69177.1"/>
    </source>
</evidence>
<keyword evidence="1" id="KW-1133">Transmembrane helix</keyword>
<proteinExistence type="predicted"/>
<gene>
    <name evidence="2" type="ORF">OG398_13310</name>
</gene>
<dbReference type="AlphaFoldDB" id="A0AAU2VPX8"/>
<protein>
    <submittedName>
        <fullName evidence="2">Uncharacterized protein</fullName>
    </submittedName>
</protein>
<organism evidence="2">
    <name type="scientific">Streptomyces sp. NBC_00008</name>
    <dbReference type="NCBI Taxonomy" id="2903610"/>
    <lineage>
        <taxon>Bacteria</taxon>
        <taxon>Bacillati</taxon>
        <taxon>Actinomycetota</taxon>
        <taxon>Actinomycetes</taxon>
        <taxon>Kitasatosporales</taxon>
        <taxon>Streptomycetaceae</taxon>
        <taxon>Streptomyces</taxon>
    </lineage>
</organism>
<feature type="transmembrane region" description="Helical" evidence="1">
    <location>
        <begin position="30"/>
        <end position="50"/>
    </location>
</feature>